<feature type="chain" id="PRO_5019263454" evidence="1">
    <location>
        <begin position="21"/>
        <end position="238"/>
    </location>
</feature>
<sequence length="238" mass="25376">MVKINFSSFLWLALVCGVLSNPVPQQAENGKNPYLEVLGLHRRDVQQLSAEEAGIWAWVISWAAMVSMMNGPQFNTVLKREKQQLSEEESSILDSLGLGNILGGLLKREVEKANAKEEGVLGGLLGGLPIVGPLLGGLLRRELEDASKEGDGIFGGLFDNLFNGGRSSSGDNHGVLLRRALEDMSEEEAGILGGLLGGLLGGGGSDDAGDDGDVPEMLEREFVGRQDDGDFLENEALD</sequence>
<name>A0A409Y329_9AGAR</name>
<evidence type="ECO:0000256" key="1">
    <source>
        <dbReference type="SAM" id="SignalP"/>
    </source>
</evidence>
<dbReference type="Proteomes" id="UP000284706">
    <property type="component" value="Unassembled WGS sequence"/>
</dbReference>
<dbReference type="InParanoid" id="A0A409Y329"/>
<dbReference type="AlphaFoldDB" id="A0A409Y329"/>
<feature type="signal peptide" evidence="1">
    <location>
        <begin position="1"/>
        <end position="20"/>
    </location>
</feature>
<gene>
    <name evidence="2" type="ORF">CVT26_006595</name>
</gene>
<keyword evidence="3" id="KW-1185">Reference proteome</keyword>
<evidence type="ECO:0000313" key="2">
    <source>
        <dbReference type="EMBL" id="PPQ97361.1"/>
    </source>
</evidence>
<evidence type="ECO:0000313" key="3">
    <source>
        <dbReference type="Proteomes" id="UP000284706"/>
    </source>
</evidence>
<comment type="caution">
    <text evidence="2">The sequence shown here is derived from an EMBL/GenBank/DDBJ whole genome shotgun (WGS) entry which is preliminary data.</text>
</comment>
<dbReference type="EMBL" id="NHYE01001261">
    <property type="protein sequence ID" value="PPQ97361.1"/>
    <property type="molecule type" value="Genomic_DNA"/>
</dbReference>
<protein>
    <submittedName>
        <fullName evidence="2">Uncharacterized protein</fullName>
    </submittedName>
</protein>
<organism evidence="2 3">
    <name type="scientific">Gymnopilus dilepis</name>
    <dbReference type="NCBI Taxonomy" id="231916"/>
    <lineage>
        <taxon>Eukaryota</taxon>
        <taxon>Fungi</taxon>
        <taxon>Dikarya</taxon>
        <taxon>Basidiomycota</taxon>
        <taxon>Agaricomycotina</taxon>
        <taxon>Agaricomycetes</taxon>
        <taxon>Agaricomycetidae</taxon>
        <taxon>Agaricales</taxon>
        <taxon>Agaricineae</taxon>
        <taxon>Hymenogastraceae</taxon>
        <taxon>Gymnopilus</taxon>
    </lineage>
</organism>
<proteinExistence type="predicted"/>
<keyword evidence="1" id="KW-0732">Signal</keyword>
<accession>A0A409Y329</accession>
<reference evidence="2 3" key="1">
    <citation type="journal article" date="2018" name="Evol. Lett.">
        <title>Horizontal gene cluster transfer increased hallucinogenic mushroom diversity.</title>
        <authorList>
            <person name="Reynolds H.T."/>
            <person name="Vijayakumar V."/>
            <person name="Gluck-Thaler E."/>
            <person name="Korotkin H.B."/>
            <person name="Matheny P.B."/>
            <person name="Slot J.C."/>
        </authorList>
    </citation>
    <scope>NUCLEOTIDE SEQUENCE [LARGE SCALE GENOMIC DNA]</scope>
    <source>
        <strain evidence="2 3">SRW20</strain>
    </source>
</reference>